<dbReference type="PROSITE" id="PS01360">
    <property type="entry name" value="ZF_MYND_1"/>
    <property type="match status" value="1"/>
</dbReference>
<dbReference type="Proteomes" id="UP001437256">
    <property type="component" value="Unassembled WGS sequence"/>
</dbReference>
<reference evidence="7 8" key="1">
    <citation type="submission" date="2024-05" db="EMBL/GenBank/DDBJ databases">
        <title>A draft genome resource for the thread blight pathogen Marasmius tenuissimus strain MS-2.</title>
        <authorList>
            <person name="Yulfo-Soto G.E."/>
            <person name="Baruah I.K."/>
            <person name="Amoako-Attah I."/>
            <person name="Bukari Y."/>
            <person name="Meinhardt L.W."/>
            <person name="Bailey B.A."/>
            <person name="Cohen S.P."/>
        </authorList>
    </citation>
    <scope>NUCLEOTIDE SEQUENCE [LARGE SCALE GENOMIC DNA]</scope>
    <source>
        <strain evidence="7 8">MS-2</strain>
    </source>
</reference>
<evidence type="ECO:0000313" key="8">
    <source>
        <dbReference type="Proteomes" id="UP001437256"/>
    </source>
</evidence>
<feature type="region of interest" description="Disordered" evidence="5">
    <location>
        <begin position="1"/>
        <end position="37"/>
    </location>
</feature>
<dbReference type="PANTHER" id="PTHR28069">
    <property type="entry name" value="GH20023P"/>
    <property type="match status" value="1"/>
</dbReference>
<evidence type="ECO:0000259" key="6">
    <source>
        <dbReference type="PROSITE" id="PS50865"/>
    </source>
</evidence>
<dbReference type="PROSITE" id="PS50865">
    <property type="entry name" value="ZF_MYND_2"/>
    <property type="match status" value="1"/>
</dbReference>
<proteinExistence type="predicted"/>
<keyword evidence="3" id="KW-0862">Zinc</keyword>
<name>A0ABR2ZSR8_9AGAR</name>
<protein>
    <recommendedName>
        <fullName evidence="6">MYND-type domain-containing protein</fullName>
    </recommendedName>
</protein>
<accession>A0ABR2ZSR8</accession>
<dbReference type="Pfam" id="PF20179">
    <property type="entry name" value="MSS51_C"/>
    <property type="match status" value="1"/>
</dbReference>
<gene>
    <name evidence="7" type="ORF">AAF712_008869</name>
</gene>
<feature type="compositionally biased region" description="Low complexity" evidence="5">
    <location>
        <begin position="12"/>
        <end position="30"/>
    </location>
</feature>
<keyword evidence="1" id="KW-0479">Metal-binding</keyword>
<dbReference type="EMBL" id="JBBXMP010000066">
    <property type="protein sequence ID" value="KAL0064147.1"/>
    <property type="molecule type" value="Genomic_DNA"/>
</dbReference>
<evidence type="ECO:0000313" key="7">
    <source>
        <dbReference type="EMBL" id="KAL0064147.1"/>
    </source>
</evidence>
<organism evidence="7 8">
    <name type="scientific">Marasmius tenuissimus</name>
    <dbReference type="NCBI Taxonomy" id="585030"/>
    <lineage>
        <taxon>Eukaryota</taxon>
        <taxon>Fungi</taxon>
        <taxon>Dikarya</taxon>
        <taxon>Basidiomycota</taxon>
        <taxon>Agaricomycotina</taxon>
        <taxon>Agaricomycetes</taxon>
        <taxon>Agaricomycetidae</taxon>
        <taxon>Agaricales</taxon>
        <taxon>Marasmiineae</taxon>
        <taxon>Marasmiaceae</taxon>
        <taxon>Marasmius</taxon>
    </lineage>
</organism>
<evidence type="ECO:0000256" key="1">
    <source>
        <dbReference type="ARBA" id="ARBA00022723"/>
    </source>
</evidence>
<dbReference type="Pfam" id="PF01753">
    <property type="entry name" value="zf-MYND"/>
    <property type="match status" value="2"/>
</dbReference>
<evidence type="ECO:0000256" key="2">
    <source>
        <dbReference type="ARBA" id="ARBA00022771"/>
    </source>
</evidence>
<evidence type="ECO:0000256" key="5">
    <source>
        <dbReference type="SAM" id="MobiDB-lite"/>
    </source>
</evidence>
<keyword evidence="8" id="KW-1185">Reference proteome</keyword>
<comment type="caution">
    <text evidence="7">The sequence shown here is derived from an EMBL/GenBank/DDBJ whole genome shotgun (WGS) entry which is preliminary data.</text>
</comment>
<dbReference type="InterPro" id="IPR046824">
    <property type="entry name" value="Mss51-like_C"/>
</dbReference>
<dbReference type="InterPro" id="IPR002893">
    <property type="entry name" value="Znf_MYND"/>
</dbReference>
<dbReference type="Gene3D" id="6.10.140.2220">
    <property type="match status" value="2"/>
</dbReference>
<dbReference type="SUPFAM" id="SSF144232">
    <property type="entry name" value="HIT/MYND zinc finger-like"/>
    <property type="match status" value="2"/>
</dbReference>
<evidence type="ECO:0000256" key="4">
    <source>
        <dbReference type="PROSITE-ProRule" id="PRU00134"/>
    </source>
</evidence>
<evidence type="ECO:0000256" key="3">
    <source>
        <dbReference type="ARBA" id="ARBA00022833"/>
    </source>
</evidence>
<dbReference type="PANTHER" id="PTHR28069:SF2">
    <property type="entry name" value="GH20023P"/>
    <property type="match status" value="1"/>
</dbReference>
<feature type="domain" description="MYND-type" evidence="6">
    <location>
        <begin position="50"/>
        <end position="95"/>
    </location>
</feature>
<keyword evidence="2 4" id="KW-0863">Zinc-finger</keyword>
<sequence>MQFNNNAPFFPSHPSNSKSPSSCSSLPSDPDMGDPRTPIPSLLANLLQACHFCCKDELDLYQEKRRLYKCPKCSSVAYCGQDCQKDDWKFHKELCKAFRALEKDHEMKQIAIDHLPPEIMLPTQMSWIETTVLNRLARENALEEMKFFRMTLGREPTFSEGRTIVWQPKCLGCGRTDRMIRAGAEVPPPTAPLMFFKNIPEPKKHALKPCSTCQSVFYCSEEHWKSARPMHATLPAEGGFDCGRTQCQLLDDIRIDSSFMATMTEGSGMLVWYPSRIKQQWEPLCDGQARKNWEDEYAELLKEHFGNEMTQSKETEEASLPPSLRAISVGLSMPMTILYALQRLNADEEWARKPELTIHVIGASSEKEVPAAVVFDEILHRLPELEHLRLVFVGPDIKHVIKALRRPNTLKPEYMDPCEGCLRQNRKRTHELHAMLYHEYVENLDSKFMKPDLAIAFNSGANTYQDDSWKETIELLVKRKIPSAFTSFSEDEARDVTDVLKDAGATLIPGMGPVRNPWGSSQLVPELLKLTGFYSDNRWLAGGFRG</sequence>